<dbReference type="AlphaFoldDB" id="A0A395GM05"/>
<evidence type="ECO:0000313" key="2">
    <source>
        <dbReference type="Proteomes" id="UP000249402"/>
    </source>
</evidence>
<organism evidence="1 2">
    <name type="scientific">Aspergillus ibericus CBS 121593</name>
    <dbReference type="NCBI Taxonomy" id="1448316"/>
    <lineage>
        <taxon>Eukaryota</taxon>
        <taxon>Fungi</taxon>
        <taxon>Dikarya</taxon>
        <taxon>Ascomycota</taxon>
        <taxon>Pezizomycotina</taxon>
        <taxon>Eurotiomycetes</taxon>
        <taxon>Eurotiomycetidae</taxon>
        <taxon>Eurotiales</taxon>
        <taxon>Aspergillaceae</taxon>
        <taxon>Aspergillus</taxon>
        <taxon>Aspergillus subgen. Circumdati</taxon>
    </lineage>
</organism>
<evidence type="ECO:0000313" key="1">
    <source>
        <dbReference type="EMBL" id="RAK96414.1"/>
    </source>
</evidence>
<dbReference type="RefSeq" id="XP_025570742.1">
    <property type="nucleotide sequence ID" value="XM_025716244.1"/>
</dbReference>
<protein>
    <submittedName>
        <fullName evidence="1">Uncharacterized protein</fullName>
    </submittedName>
</protein>
<gene>
    <name evidence="1" type="ORF">BO80DRAFT_366341</name>
</gene>
<accession>A0A395GM05</accession>
<reference evidence="1 2" key="1">
    <citation type="submission" date="2018-02" db="EMBL/GenBank/DDBJ databases">
        <title>The genomes of Aspergillus section Nigri reveals drivers in fungal speciation.</title>
        <authorList>
            <consortium name="DOE Joint Genome Institute"/>
            <person name="Vesth T.C."/>
            <person name="Nybo J."/>
            <person name="Theobald S."/>
            <person name="Brandl J."/>
            <person name="Frisvad J.C."/>
            <person name="Nielsen K.F."/>
            <person name="Lyhne E.K."/>
            <person name="Kogle M.E."/>
            <person name="Kuo A."/>
            <person name="Riley R."/>
            <person name="Clum A."/>
            <person name="Nolan M."/>
            <person name="Lipzen A."/>
            <person name="Salamov A."/>
            <person name="Henrissat B."/>
            <person name="Wiebenga A."/>
            <person name="De vries R.P."/>
            <person name="Grigoriev I.V."/>
            <person name="Mortensen U.H."/>
            <person name="Andersen M.R."/>
            <person name="Baker S.E."/>
        </authorList>
    </citation>
    <scope>NUCLEOTIDE SEQUENCE [LARGE SCALE GENOMIC DNA]</scope>
    <source>
        <strain evidence="1 2">CBS 121593</strain>
    </source>
</reference>
<dbReference type="Proteomes" id="UP000249402">
    <property type="component" value="Unassembled WGS sequence"/>
</dbReference>
<dbReference type="EMBL" id="KZ824475">
    <property type="protein sequence ID" value="RAK96414.1"/>
    <property type="molecule type" value="Genomic_DNA"/>
</dbReference>
<dbReference type="VEuPathDB" id="FungiDB:BO80DRAFT_366341"/>
<name>A0A395GM05_9EURO</name>
<dbReference type="GeneID" id="37221109"/>
<feature type="non-terminal residue" evidence="1">
    <location>
        <position position="1"/>
    </location>
</feature>
<keyword evidence="2" id="KW-1185">Reference proteome</keyword>
<proteinExistence type="predicted"/>
<sequence length="51" mass="6046">INKNNFLKKYLKAYTIVFKKANIYSTVKALDLVPYKPSQILNKLFYKDFLS</sequence>